<accession>A0AA41R248</accession>
<gene>
    <name evidence="1" type="ORF">MRX98_04815</name>
</gene>
<dbReference type="EMBL" id="JALJRB010000003">
    <property type="protein sequence ID" value="MCJ8499885.1"/>
    <property type="molecule type" value="Genomic_DNA"/>
</dbReference>
<name>A0AA41R248_9BACT</name>
<evidence type="ECO:0000313" key="1">
    <source>
        <dbReference type="EMBL" id="MCJ8499885.1"/>
    </source>
</evidence>
<protein>
    <submittedName>
        <fullName evidence="1">Uncharacterized protein</fullName>
    </submittedName>
</protein>
<dbReference type="RefSeq" id="WP_246903489.1">
    <property type="nucleotide sequence ID" value="NZ_JALJRB010000003.1"/>
</dbReference>
<evidence type="ECO:0000313" key="2">
    <source>
        <dbReference type="Proteomes" id="UP001165427"/>
    </source>
</evidence>
<comment type="caution">
    <text evidence="1">The sequence shown here is derived from an EMBL/GenBank/DDBJ whole genome shotgun (WGS) entry which is preliminary data.</text>
</comment>
<dbReference type="Proteomes" id="UP001165427">
    <property type="component" value="Unassembled WGS sequence"/>
</dbReference>
<proteinExistence type="predicted"/>
<keyword evidence="2" id="KW-1185">Reference proteome</keyword>
<reference evidence="1" key="1">
    <citation type="submission" date="2022-04" db="EMBL/GenBank/DDBJ databases">
        <title>Desulfatitalea alkaliphila sp. nov., a novel anaerobic sulfate-reducing bacterium isolated from terrestrial mud volcano, Taman Peninsula, Russia.</title>
        <authorList>
            <person name="Khomyakova M.A."/>
            <person name="Merkel A.Y."/>
            <person name="Slobodkin A.I."/>
        </authorList>
    </citation>
    <scope>NUCLEOTIDE SEQUENCE</scope>
    <source>
        <strain evidence="1">M08but</strain>
    </source>
</reference>
<organism evidence="1 2">
    <name type="scientific">Desulfatitalea alkaliphila</name>
    <dbReference type="NCBI Taxonomy" id="2929485"/>
    <lineage>
        <taxon>Bacteria</taxon>
        <taxon>Pseudomonadati</taxon>
        <taxon>Thermodesulfobacteriota</taxon>
        <taxon>Desulfobacteria</taxon>
        <taxon>Desulfobacterales</taxon>
        <taxon>Desulfosarcinaceae</taxon>
        <taxon>Desulfatitalea</taxon>
    </lineage>
</organism>
<sequence length="200" mass="21247">MEPAATLDLRLPAETAARFTPLFSAGVGIATRTGIPLVKLLCDQLGIDEKYLDQRVQTIFVNARAVDDVTRLTVDDGDVIALSAAMPGLVGATLRKGGVLASFRAAISYSSGGGQGGGAGFTVVTLKLFNLVARELAAAILRGGIWIKGGRLAAFLEQTTPPPDDTMSVRWNGKPVQSDRWTALPWPEGWVELRVETLTV</sequence>
<dbReference type="AlphaFoldDB" id="A0AA41R248"/>